<keyword evidence="3" id="KW-1185">Reference proteome</keyword>
<organism evidence="2 3">
    <name type="scientific">Zootermopsis nevadensis</name>
    <name type="common">Dampwood termite</name>
    <dbReference type="NCBI Taxonomy" id="136037"/>
    <lineage>
        <taxon>Eukaryota</taxon>
        <taxon>Metazoa</taxon>
        <taxon>Ecdysozoa</taxon>
        <taxon>Arthropoda</taxon>
        <taxon>Hexapoda</taxon>
        <taxon>Insecta</taxon>
        <taxon>Pterygota</taxon>
        <taxon>Neoptera</taxon>
        <taxon>Polyneoptera</taxon>
        <taxon>Dictyoptera</taxon>
        <taxon>Blattodea</taxon>
        <taxon>Blattoidea</taxon>
        <taxon>Termitoidae</taxon>
        <taxon>Termopsidae</taxon>
        <taxon>Zootermopsis</taxon>
    </lineage>
</organism>
<dbReference type="AlphaFoldDB" id="A0A067R4Y6"/>
<sequence length="343" mass="39178">MDKIGKSVRKLWKAMGKQIRSSKPTKAGRRWKDIYRLGKKSSRSEDQTASTYRSKPLDDSAGCSSAPQNFESVDLNEQIRSVDDVDRAANLRRCPALEEDCVAVRWERDALKRTVKELEIKLQVKQGTLERRNLYLEEDPSALFAENNSFLAEVQDLHDARTTETSEMMVYFGKQTTVLADRLLAEILAIERSFVQANSDISQVKGEMRIYEDAFKLMQATFEALVAEKDRLETKLRNQEGALIAESAAMVKERLQKFASKKERLWRKVLDIGRKNVTLKKDLQFTDEENIYEASNQQLEETVADQITELCVVKPQTTNGDENQNEQSNGSKSLALKKEDKNV</sequence>
<feature type="region of interest" description="Disordered" evidence="1">
    <location>
        <begin position="314"/>
        <end position="343"/>
    </location>
</feature>
<proteinExistence type="predicted"/>
<name>A0A067R4Y6_ZOONE</name>
<evidence type="ECO:0000313" key="2">
    <source>
        <dbReference type="EMBL" id="KDR13102.1"/>
    </source>
</evidence>
<feature type="compositionally biased region" description="Basic and acidic residues" evidence="1">
    <location>
        <begin position="30"/>
        <end position="46"/>
    </location>
</feature>
<feature type="region of interest" description="Disordered" evidence="1">
    <location>
        <begin position="15"/>
        <end position="65"/>
    </location>
</feature>
<accession>A0A067R4Y6</accession>
<feature type="compositionally biased region" description="Polar residues" evidence="1">
    <location>
        <begin position="315"/>
        <end position="332"/>
    </location>
</feature>
<dbReference type="EMBL" id="KK852969">
    <property type="protein sequence ID" value="KDR13102.1"/>
    <property type="molecule type" value="Genomic_DNA"/>
</dbReference>
<dbReference type="InParanoid" id="A0A067R4Y6"/>
<reference evidence="2 3" key="1">
    <citation type="journal article" date="2014" name="Nat. Commun.">
        <title>Molecular traces of alternative social organization in a termite genome.</title>
        <authorList>
            <person name="Terrapon N."/>
            <person name="Li C."/>
            <person name="Robertson H.M."/>
            <person name="Ji L."/>
            <person name="Meng X."/>
            <person name="Booth W."/>
            <person name="Chen Z."/>
            <person name="Childers C.P."/>
            <person name="Glastad K.M."/>
            <person name="Gokhale K."/>
            <person name="Gowin J."/>
            <person name="Gronenberg W."/>
            <person name="Hermansen R.A."/>
            <person name="Hu H."/>
            <person name="Hunt B.G."/>
            <person name="Huylmans A.K."/>
            <person name="Khalil S.M."/>
            <person name="Mitchell R.D."/>
            <person name="Munoz-Torres M.C."/>
            <person name="Mustard J.A."/>
            <person name="Pan H."/>
            <person name="Reese J.T."/>
            <person name="Scharf M.E."/>
            <person name="Sun F."/>
            <person name="Vogel H."/>
            <person name="Xiao J."/>
            <person name="Yang W."/>
            <person name="Yang Z."/>
            <person name="Yang Z."/>
            <person name="Zhou J."/>
            <person name="Zhu J."/>
            <person name="Brent C.S."/>
            <person name="Elsik C.G."/>
            <person name="Goodisman M.A."/>
            <person name="Liberles D.A."/>
            <person name="Roe R.M."/>
            <person name="Vargo E.L."/>
            <person name="Vilcinskas A."/>
            <person name="Wang J."/>
            <person name="Bornberg-Bauer E."/>
            <person name="Korb J."/>
            <person name="Zhang G."/>
            <person name="Liebig J."/>
        </authorList>
    </citation>
    <scope>NUCLEOTIDE SEQUENCE [LARGE SCALE GENOMIC DNA]</scope>
    <source>
        <tissue evidence="2">Whole organism</tissue>
    </source>
</reference>
<evidence type="ECO:0000256" key="1">
    <source>
        <dbReference type="SAM" id="MobiDB-lite"/>
    </source>
</evidence>
<dbReference type="Proteomes" id="UP000027135">
    <property type="component" value="Unassembled WGS sequence"/>
</dbReference>
<protein>
    <submittedName>
        <fullName evidence="2">Uncharacterized protein</fullName>
    </submittedName>
</protein>
<evidence type="ECO:0000313" key="3">
    <source>
        <dbReference type="Proteomes" id="UP000027135"/>
    </source>
</evidence>
<gene>
    <name evidence="2" type="ORF">L798_13031</name>
</gene>